<comment type="similarity">
    <text evidence="2">Belongs to the SusD family.</text>
</comment>
<dbReference type="EMBL" id="WRXO01000003">
    <property type="protein sequence ID" value="MVT41467.1"/>
    <property type="molecule type" value="Genomic_DNA"/>
</dbReference>
<proteinExistence type="inferred from homology"/>
<dbReference type="Pfam" id="PF07980">
    <property type="entry name" value="SusD_RagB"/>
    <property type="match status" value="1"/>
</dbReference>
<feature type="domain" description="SusD-like N-terminal" evidence="7">
    <location>
        <begin position="103"/>
        <end position="223"/>
    </location>
</feature>
<reference evidence="8 9" key="1">
    <citation type="submission" date="2019-12" db="EMBL/GenBank/DDBJ databases">
        <title>The draft genomic sequence of strain Chitinophaga oryziterrae JCM 16595.</title>
        <authorList>
            <person name="Zhang X."/>
        </authorList>
    </citation>
    <scope>NUCLEOTIDE SEQUENCE [LARGE SCALE GENOMIC DNA]</scope>
    <source>
        <strain evidence="8 9">JCM 16595</strain>
    </source>
</reference>
<gene>
    <name evidence="8" type="ORF">GO495_12795</name>
</gene>
<protein>
    <submittedName>
        <fullName evidence="8">RagB/SusD family nutrient uptake outer membrane protein</fullName>
    </submittedName>
</protein>
<accession>A0A6N8J8A5</accession>
<dbReference type="RefSeq" id="WP_157300095.1">
    <property type="nucleotide sequence ID" value="NZ_BAAAZB010000025.1"/>
</dbReference>
<dbReference type="InterPro" id="IPR033985">
    <property type="entry name" value="SusD-like_N"/>
</dbReference>
<sequence length="461" mass="51766">MNYRINCIFCFLLIVVTGCKKLIDVPGPENLTESTDVFKSDASAVSAVTGIYSKAMSSAVSFLNGGITIYTGLSADELIQNETNSTVQEFFINSLQPSNSLLRKDLWVRAYDLIYQTNACIEGLKSSKSLTEATRNQLLGESYFLRAFLYFYMVNLFGDLPLIITTDYTTNATLPRTNATIVRSRIKADLINALNLLIPSYPSPDRARANKWTVSAMLAKVYLYDDNWQEVESAASAVINSGSYSLEKDLTHVFLYTSNESIFQMMPVAQGYNTTEGNQFIPSRTFAVPAYSLSNYLLGVFEPGDKRVINWIGSQSAGGVLYSFPYKYKLKADFSASFVLREYYVVLRLAEQYLIRAEARANLGNLPGAIQDLDTVRYRAGLSLIDSSINKTDLLVAIQKERQTELFTEWGNRWFDLKRTKQADLVLKNRKLGWNATDTLYPIPGAERLLNPNLTQNDGYN</sequence>
<evidence type="ECO:0000259" key="7">
    <source>
        <dbReference type="Pfam" id="PF14322"/>
    </source>
</evidence>
<dbReference type="SUPFAM" id="SSF48452">
    <property type="entry name" value="TPR-like"/>
    <property type="match status" value="1"/>
</dbReference>
<feature type="domain" description="RagB/SusD" evidence="6">
    <location>
        <begin position="337"/>
        <end position="460"/>
    </location>
</feature>
<evidence type="ECO:0000259" key="6">
    <source>
        <dbReference type="Pfam" id="PF07980"/>
    </source>
</evidence>
<dbReference type="PROSITE" id="PS51257">
    <property type="entry name" value="PROKAR_LIPOPROTEIN"/>
    <property type="match status" value="1"/>
</dbReference>
<evidence type="ECO:0000256" key="3">
    <source>
        <dbReference type="ARBA" id="ARBA00022729"/>
    </source>
</evidence>
<keyword evidence="4" id="KW-0472">Membrane</keyword>
<keyword evidence="3" id="KW-0732">Signal</keyword>
<evidence type="ECO:0000256" key="5">
    <source>
        <dbReference type="ARBA" id="ARBA00023237"/>
    </source>
</evidence>
<evidence type="ECO:0000256" key="1">
    <source>
        <dbReference type="ARBA" id="ARBA00004442"/>
    </source>
</evidence>
<dbReference type="InterPro" id="IPR012944">
    <property type="entry name" value="SusD_RagB_dom"/>
</dbReference>
<comment type="caution">
    <text evidence="8">The sequence shown here is derived from an EMBL/GenBank/DDBJ whole genome shotgun (WGS) entry which is preliminary data.</text>
</comment>
<dbReference type="GO" id="GO:0009279">
    <property type="term" value="C:cell outer membrane"/>
    <property type="evidence" value="ECO:0007669"/>
    <property type="project" value="UniProtKB-SubCell"/>
</dbReference>
<organism evidence="8 9">
    <name type="scientific">Chitinophaga oryziterrae</name>
    <dbReference type="NCBI Taxonomy" id="1031224"/>
    <lineage>
        <taxon>Bacteria</taxon>
        <taxon>Pseudomonadati</taxon>
        <taxon>Bacteroidota</taxon>
        <taxon>Chitinophagia</taxon>
        <taxon>Chitinophagales</taxon>
        <taxon>Chitinophagaceae</taxon>
        <taxon>Chitinophaga</taxon>
    </lineage>
</organism>
<dbReference type="CDD" id="cd08977">
    <property type="entry name" value="SusD"/>
    <property type="match status" value="1"/>
</dbReference>
<dbReference type="OrthoDB" id="625727at2"/>
<keyword evidence="5" id="KW-0998">Cell outer membrane</keyword>
<name>A0A6N8J8A5_9BACT</name>
<dbReference type="AlphaFoldDB" id="A0A6N8J8A5"/>
<comment type="subcellular location">
    <subcellularLocation>
        <location evidence="1">Cell outer membrane</location>
    </subcellularLocation>
</comment>
<evidence type="ECO:0000313" key="9">
    <source>
        <dbReference type="Proteomes" id="UP000468388"/>
    </source>
</evidence>
<dbReference type="Gene3D" id="1.25.40.390">
    <property type="match status" value="1"/>
</dbReference>
<evidence type="ECO:0000256" key="4">
    <source>
        <dbReference type="ARBA" id="ARBA00023136"/>
    </source>
</evidence>
<evidence type="ECO:0000256" key="2">
    <source>
        <dbReference type="ARBA" id="ARBA00006275"/>
    </source>
</evidence>
<keyword evidence="9" id="KW-1185">Reference proteome</keyword>
<dbReference type="Proteomes" id="UP000468388">
    <property type="component" value="Unassembled WGS sequence"/>
</dbReference>
<dbReference type="InterPro" id="IPR011990">
    <property type="entry name" value="TPR-like_helical_dom_sf"/>
</dbReference>
<dbReference type="Pfam" id="PF14322">
    <property type="entry name" value="SusD-like_3"/>
    <property type="match status" value="1"/>
</dbReference>
<evidence type="ECO:0000313" key="8">
    <source>
        <dbReference type="EMBL" id="MVT41467.1"/>
    </source>
</evidence>